<dbReference type="EMBL" id="JAEKNQ010000037">
    <property type="protein sequence ID" value="MBJ7603488.1"/>
    <property type="molecule type" value="Genomic_DNA"/>
</dbReference>
<gene>
    <name evidence="3" type="ORF">JF888_09925</name>
</gene>
<evidence type="ECO:0000256" key="1">
    <source>
        <dbReference type="ARBA" id="ARBA00004948"/>
    </source>
</evidence>
<accession>A0A934KIT4</accession>
<organism evidence="3 4">
    <name type="scientific">Candidatus Dormiibacter inghamiae</name>
    <dbReference type="NCBI Taxonomy" id="3127013"/>
    <lineage>
        <taxon>Bacteria</taxon>
        <taxon>Bacillati</taxon>
        <taxon>Candidatus Dormiibacterota</taxon>
        <taxon>Candidatus Dormibacteria</taxon>
        <taxon>Candidatus Dormibacterales</taxon>
        <taxon>Candidatus Dormibacteraceae</taxon>
        <taxon>Candidatus Dormiibacter</taxon>
    </lineage>
</organism>
<reference evidence="3 4" key="1">
    <citation type="submission" date="2020-10" db="EMBL/GenBank/DDBJ databases">
        <title>Ca. Dormibacterota MAGs.</title>
        <authorList>
            <person name="Montgomery K."/>
        </authorList>
    </citation>
    <scope>NUCLEOTIDE SEQUENCE [LARGE SCALE GENOMIC DNA]</scope>
    <source>
        <strain evidence="3">SC8811_S16_3</strain>
    </source>
</reference>
<sequence length="224" mass="24376">MSGAVRLVDSIRAELAPVRERLLSHPYLAAVEQGRLEALQLRSFAGEQHAIISSDLRSVAHLVSRFGGAFFLDILAGERAALEALPPFAAALGMSEEDLWDYESVPGAQAYAAYMAWLAAYASDAEVAAAYLVNFEAWGENCGRLSRALMGRYGLHREQVAFFDLFAAPAGSFEKRALDVISGGLARGVSERLVRRAPRLLQGYELLYWDTLYSSLDSTLSGGP</sequence>
<comment type="pathway">
    <text evidence="1">Cofactor biosynthesis; thiamine diphosphate biosynthesis.</text>
</comment>
<comment type="caution">
    <text evidence="3">The sequence shown here is derived from an EMBL/GenBank/DDBJ whole genome shotgun (WGS) entry which is preliminary data.</text>
</comment>
<dbReference type="RefSeq" id="WP_338179597.1">
    <property type="nucleotide sequence ID" value="NZ_JAEKNQ010000037.1"/>
</dbReference>
<name>A0A934KIT4_9BACT</name>
<proteinExistence type="predicted"/>
<evidence type="ECO:0000259" key="2">
    <source>
        <dbReference type="Pfam" id="PF03070"/>
    </source>
</evidence>
<dbReference type="Proteomes" id="UP000620075">
    <property type="component" value="Unassembled WGS sequence"/>
</dbReference>
<dbReference type="Gene3D" id="1.20.910.10">
    <property type="entry name" value="Heme oxygenase-like"/>
    <property type="match status" value="1"/>
</dbReference>
<dbReference type="SUPFAM" id="SSF48613">
    <property type="entry name" value="Heme oxygenase-like"/>
    <property type="match status" value="1"/>
</dbReference>
<evidence type="ECO:0000313" key="3">
    <source>
        <dbReference type="EMBL" id="MBJ7603488.1"/>
    </source>
</evidence>
<dbReference type="InterPro" id="IPR016084">
    <property type="entry name" value="Haem_Oase-like_multi-hlx"/>
</dbReference>
<dbReference type="AlphaFoldDB" id="A0A934KIT4"/>
<dbReference type="Pfam" id="PF03070">
    <property type="entry name" value="TENA_THI-4"/>
    <property type="match status" value="1"/>
</dbReference>
<feature type="domain" description="Thiaminase-2/PQQC" evidence="2">
    <location>
        <begin position="13"/>
        <end position="147"/>
    </location>
</feature>
<protein>
    <submittedName>
        <fullName evidence="3">Transcriptional regulator</fullName>
    </submittedName>
</protein>
<evidence type="ECO:0000313" key="4">
    <source>
        <dbReference type="Proteomes" id="UP000620075"/>
    </source>
</evidence>
<dbReference type="InterPro" id="IPR004305">
    <property type="entry name" value="Thiaminase-2/PQQC"/>
</dbReference>